<dbReference type="EMBL" id="MLFT02000011">
    <property type="protein sequence ID" value="PHT33974.1"/>
    <property type="molecule type" value="Genomic_DNA"/>
</dbReference>
<evidence type="ECO:0000313" key="2">
    <source>
        <dbReference type="EMBL" id="PHT33974.1"/>
    </source>
</evidence>
<dbReference type="PANTHER" id="PTHR32370">
    <property type="entry name" value="OS12G0117600 PROTEIN"/>
    <property type="match status" value="1"/>
</dbReference>
<dbReference type="STRING" id="33114.A0A2G2VLX2"/>
<organism evidence="2 3">
    <name type="scientific">Capsicum baccatum</name>
    <name type="common">Peruvian pepper</name>
    <dbReference type="NCBI Taxonomy" id="33114"/>
    <lineage>
        <taxon>Eukaryota</taxon>
        <taxon>Viridiplantae</taxon>
        <taxon>Streptophyta</taxon>
        <taxon>Embryophyta</taxon>
        <taxon>Tracheophyta</taxon>
        <taxon>Spermatophyta</taxon>
        <taxon>Magnoliopsida</taxon>
        <taxon>eudicotyledons</taxon>
        <taxon>Gunneridae</taxon>
        <taxon>Pentapetalae</taxon>
        <taxon>asterids</taxon>
        <taxon>lamiids</taxon>
        <taxon>Solanales</taxon>
        <taxon>Solanaceae</taxon>
        <taxon>Solanoideae</taxon>
        <taxon>Capsiceae</taxon>
        <taxon>Capsicum</taxon>
    </lineage>
</organism>
<evidence type="ECO:0000256" key="1">
    <source>
        <dbReference type="SAM" id="MobiDB-lite"/>
    </source>
</evidence>
<feature type="region of interest" description="Disordered" evidence="1">
    <location>
        <begin position="1"/>
        <end position="41"/>
    </location>
</feature>
<reference evidence="3" key="2">
    <citation type="journal article" date="2017" name="J. Anim. Genet.">
        <title>Multiple reference genome sequences of hot pepper reveal the massive evolution of plant disease resistance genes by retroduplication.</title>
        <authorList>
            <person name="Kim S."/>
            <person name="Park J."/>
            <person name="Yeom S.-I."/>
            <person name="Kim Y.-M."/>
            <person name="Seo E."/>
            <person name="Kim K.-T."/>
            <person name="Kim M.-S."/>
            <person name="Lee J.M."/>
            <person name="Cheong K."/>
            <person name="Shin H.-S."/>
            <person name="Kim S.-B."/>
            <person name="Han K."/>
            <person name="Lee J."/>
            <person name="Park M."/>
            <person name="Lee H.-A."/>
            <person name="Lee H.-Y."/>
            <person name="Lee Y."/>
            <person name="Oh S."/>
            <person name="Lee J.H."/>
            <person name="Choi E."/>
            <person name="Choi E."/>
            <person name="Lee S.E."/>
            <person name="Jeon J."/>
            <person name="Kim H."/>
            <person name="Choi G."/>
            <person name="Song H."/>
            <person name="Lee J."/>
            <person name="Lee S.-C."/>
            <person name="Kwon J.-K."/>
            <person name="Lee H.-Y."/>
            <person name="Koo N."/>
            <person name="Hong Y."/>
            <person name="Kim R.W."/>
            <person name="Kang W.-H."/>
            <person name="Huh J.H."/>
            <person name="Kang B.-C."/>
            <person name="Yang T.-J."/>
            <person name="Lee Y.-H."/>
            <person name="Bennetzen J.L."/>
            <person name="Choi D."/>
        </authorList>
    </citation>
    <scope>NUCLEOTIDE SEQUENCE [LARGE SCALE GENOMIC DNA]</scope>
    <source>
        <strain evidence="3">cv. PBC81</strain>
    </source>
</reference>
<feature type="compositionally biased region" description="Polar residues" evidence="1">
    <location>
        <begin position="18"/>
        <end position="34"/>
    </location>
</feature>
<dbReference type="OrthoDB" id="624345at2759"/>
<keyword evidence="3" id="KW-1185">Reference proteome</keyword>
<reference evidence="2 3" key="1">
    <citation type="journal article" date="2017" name="Genome Biol.">
        <title>New reference genome sequences of hot pepper reveal the massive evolution of plant disease-resistance genes by retroduplication.</title>
        <authorList>
            <person name="Kim S."/>
            <person name="Park J."/>
            <person name="Yeom S.I."/>
            <person name="Kim Y.M."/>
            <person name="Seo E."/>
            <person name="Kim K.T."/>
            <person name="Kim M.S."/>
            <person name="Lee J.M."/>
            <person name="Cheong K."/>
            <person name="Shin H.S."/>
            <person name="Kim S.B."/>
            <person name="Han K."/>
            <person name="Lee J."/>
            <person name="Park M."/>
            <person name="Lee H.A."/>
            <person name="Lee H.Y."/>
            <person name="Lee Y."/>
            <person name="Oh S."/>
            <person name="Lee J.H."/>
            <person name="Choi E."/>
            <person name="Choi E."/>
            <person name="Lee S.E."/>
            <person name="Jeon J."/>
            <person name="Kim H."/>
            <person name="Choi G."/>
            <person name="Song H."/>
            <person name="Lee J."/>
            <person name="Lee S.C."/>
            <person name="Kwon J.K."/>
            <person name="Lee H.Y."/>
            <person name="Koo N."/>
            <person name="Hong Y."/>
            <person name="Kim R.W."/>
            <person name="Kang W.H."/>
            <person name="Huh J.H."/>
            <person name="Kang B.C."/>
            <person name="Yang T.J."/>
            <person name="Lee Y.H."/>
            <person name="Bennetzen J.L."/>
            <person name="Choi D."/>
        </authorList>
    </citation>
    <scope>NUCLEOTIDE SEQUENCE [LARGE SCALE GENOMIC DNA]</scope>
    <source>
        <strain evidence="3">cv. PBC81</strain>
    </source>
</reference>
<accession>A0A2G2VLX2</accession>
<gene>
    <name evidence="2" type="ORF">CQW23_25774</name>
</gene>
<protein>
    <submittedName>
        <fullName evidence="2">BTB/POZ domain-containing protein SETH6</fullName>
    </submittedName>
</protein>
<proteinExistence type="predicted"/>
<comment type="caution">
    <text evidence="2">The sequence shown here is derived from an EMBL/GenBank/DDBJ whole genome shotgun (WGS) entry which is preliminary data.</text>
</comment>
<name>A0A2G2VLX2_CAPBA</name>
<evidence type="ECO:0000313" key="3">
    <source>
        <dbReference type="Proteomes" id="UP000224567"/>
    </source>
</evidence>
<dbReference type="AlphaFoldDB" id="A0A2G2VLX2"/>
<sequence length="161" mass="18361">MQSPAYSPDHRKLAYSVETPSLSQKNSLSESPDFSTDDRPHSSAGSLWFREVEELESCCKRQRIQRFQESILLVFLADLMHLNLLKVLHGVTVEITISNVALLRCAAKFKEMTEDISEKNMEIRTEVFFKDAVFSNISNSISILYRCKTLLLVSEEVNLVS</sequence>
<dbReference type="InterPro" id="IPR043454">
    <property type="entry name" value="NPH3/RPT2-like"/>
</dbReference>
<dbReference type="Proteomes" id="UP000224567">
    <property type="component" value="Unassembled WGS sequence"/>
</dbReference>